<dbReference type="HOGENOM" id="CLU_039613_39_0_5"/>
<dbReference type="KEGG" id="cid:P73_3741"/>
<dbReference type="Pfam" id="PF03466">
    <property type="entry name" value="LysR_substrate"/>
    <property type="match status" value="1"/>
</dbReference>
<dbReference type="Gene3D" id="1.10.10.10">
    <property type="entry name" value="Winged helix-like DNA-binding domain superfamily/Winged helix DNA-binding domain"/>
    <property type="match status" value="1"/>
</dbReference>
<dbReference type="STRING" id="1208324.P73_3741"/>
<dbReference type="PROSITE" id="PS50931">
    <property type="entry name" value="HTH_LYSR"/>
    <property type="match status" value="1"/>
</dbReference>
<dbReference type="InterPro" id="IPR036390">
    <property type="entry name" value="WH_DNA-bd_sf"/>
</dbReference>
<dbReference type="PANTHER" id="PTHR30118:SF15">
    <property type="entry name" value="TRANSCRIPTIONAL REGULATORY PROTEIN"/>
    <property type="match status" value="1"/>
</dbReference>
<evidence type="ECO:0000256" key="4">
    <source>
        <dbReference type="ARBA" id="ARBA00023163"/>
    </source>
</evidence>
<dbReference type="EMBL" id="CP004393">
    <property type="protein sequence ID" value="AJE48456.1"/>
    <property type="molecule type" value="Genomic_DNA"/>
</dbReference>
<evidence type="ECO:0000256" key="3">
    <source>
        <dbReference type="ARBA" id="ARBA00023125"/>
    </source>
</evidence>
<evidence type="ECO:0000259" key="5">
    <source>
        <dbReference type="PROSITE" id="PS50931"/>
    </source>
</evidence>
<dbReference type="InterPro" id="IPR036388">
    <property type="entry name" value="WH-like_DNA-bd_sf"/>
</dbReference>
<sequence length="323" mass="36056">MGEKTMNGLNNLDLNLLKLFDAIYRERSVSAAADRLNMTQPAASNALNRLRQALGDQLFVRTRSGMEPTLLAQSIAGPVQQGLKEIGASILEGMSFCPEESERSFTMLATDVGEETYIAALMKILETSAPNIDIRVLEAPLEDYENLLEFGYADFAIGRLEISDRFMREHIASCCYSVLLCAQYAEEIGVAEDSVIPYELYLSLRHVNVLTRATPANRHPVDMALRQMNGQRRVVLTLPHASVLSGILPGTTLVATVPGPAIEPLRARANLVQARLPFETEMLHVLLVWHRRQQLDKGHSWMRDQFRAMPMTSWDLSDMRATG</sequence>
<dbReference type="SUPFAM" id="SSF46785">
    <property type="entry name" value="Winged helix' DNA-binding domain"/>
    <property type="match status" value="1"/>
</dbReference>
<proteinExistence type="inferred from homology"/>
<keyword evidence="3" id="KW-0238">DNA-binding</keyword>
<dbReference type="Proteomes" id="UP000031521">
    <property type="component" value="Chromosome"/>
</dbReference>
<gene>
    <name evidence="6" type="ORF">P73_3741</name>
</gene>
<dbReference type="CDD" id="cd08417">
    <property type="entry name" value="PBP2_Nitroaromatics_like"/>
    <property type="match status" value="1"/>
</dbReference>
<feature type="domain" description="HTH lysR-type" evidence="5">
    <location>
        <begin position="12"/>
        <end position="69"/>
    </location>
</feature>
<comment type="similarity">
    <text evidence="1">Belongs to the LysR transcriptional regulatory family.</text>
</comment>
<name>A0A0B5E5Z8_9RHOB</name>
<dbReference type="PANTHER" id="PTHR30118">
    <property type="entry name" value="HTH-TYPE TRANSCRIPTIONAL REGULATOR LEUO-RELATED"/>
    <property type="match status" value="1"/>
</dbReference>
<evidence type="ECO:0000256" key="2">
    <source>
        <dbReference type="ARBA" id="ARBA00023015"/>
    </source>
</evidence>
<dbReference type="Pfam" id="PF00126">
    <property type="entry name" value="HTH_1"/>
    <property type="match status" value="1"/>
</dbReference>
<evidence type="ECO:0000313" key="6">
    <source>
        <dbReference type="EMBL" id="AJE48456.1"/>
    </source>
</evidence>
<dbReference type="AlphaFoldDB" id="A0A0B5E5Z8"/>
<dbReference type="InterPro" id="IPR037402">
    <property type="entry name" value="YidZ_PBP2"/>
</dbReference>
<dbReference type="GO" id="GO:0003700">
    <property type="term" value="F:DNA-binding transcription factor activity"/>
    <property type="evidence" value="ECO:0007669"/>
    <property type="project" value="InterPro"/>
</dbReference>
<dbReference type="InterPro" id="IPR005119">
    <property type="entry name" value="LysR_subst-bd"/>
</dbReference>
<accession>A0A0B5E5Z8</accession>
<protein>
    <submittedName>
        <fullName evidence="6">LysR family transcription regulator protein</fullName>
    </submittedName>
</protein>
<evidence type="ECO:0000313" key="7">
    <source>
        <dbReference type="Proteomes" id="UP000031521"/>
    </source>
</evidence>
<keyword evidence="7" id="KW-1185">Reference proteome</keyword>
<keyword evidence="4" id="KW-0804">Transcription</keyword>
<evidence type="ECO:0000256" key="1">
    <source>
        <dbReference type="ARBA" id="ARBA00009437"/>
    </source>
</evidence>
<dbReference type="PRINTS" id="PR00039">
    <property type="entry name" value="HTHLYSR"/>
</dbReference>
<dbReference type="Gene3D" id="3.40.190.10">
    <property type="entry name" value="Periplasmic binding protein-like II"/>
    <property type="match status" value="2"/>
</dbReference>
<dbReference type="SUPFAM" id="SSF53850">
    <property type="entry name" value="Periplasmic binding protein-like II"/>
    <property type="match status" value="1"/>
</dbReference>
<dbReference type="GO" id="GO:0003677">
    <property type="term" value="F:DNA binding"/>
    <property type="evidence" value="ECO:0007669"/>
    <property type="project" value="UniProtKB-KW"/>
</dbReference>
<reference evidence="6 7" key="1">
    <citation type="journal article" date="2014" name="Int. J. Syst. Evol. Microbiol.">
        <title>Celeribacter indicus sp. nov., a polycyclic aromatic hydrocarbon-degrading bacterium from deep-sea sediment and reclassification of Huaishuia halophila as Celeribacter halophilus comb. nov.</title>
        <authorList>
            <person name="Lai Q."/>
            <person name="Cao J."/>
            <person name="Yuan J."/>
            <person name="Li F."/>
            <person name="Shao Z."/>
        </authorList>
    </citation>
    <scope>NUCLEOTIDE SEQUENCE [LARGE SCALE GENOMIC DNA]</scope>
    <source>
        <strain evidence="6">P73</strain>
    </source>
</reference>
<organism evidence="6 7">
    <name type="scientific">Celeribacter indicus</name>
    <dbReference type="NCBI Taxonomy" id="1208324"/>
    <lineage>
        <taxon>Bacteria</taxon>
        <taxon>Pseudomonadati</taxon>
        <taxon>Pseudomonadota</taxon>
        <taxon>Alphaproteobacteria</taxon>
        <taxon>Rhodobacterales</taxon>
        <taxon>Roseobacteraceae</taxon>
        <taxon>Celeribacter</taxon>
    </lineage>
</organism>
<dbReference type="InterPro" id="IPR000847">
    <property type="entry name" value="LysR_HTH_N"/>
</dbReference>
<keyword evidence="2" id="KW-0805">Transcription regulation</keyword>
<dbReference type="RefSeq" id="WP_052453415.1">
    <property type="nucleotide sequence ID" value="NZ_FNNW01000020.1"/>
</dbReference>
<dbReference type="InterPro" id="IPR050389">
    <property type="entry name" value="LysR-type_TF"/>
</dbReference>